<feature type="region of interest" description="Disordered" evidence="1">
    <location>
        <begin position="148"/>
        <end position="168"/>
    </location>
</feature>
<keyword evidence="3" id="KW-1185">Reference proteome</keyword>
<dbReference type="PANTHER" id="PTHR10773">
    <property type="entry name" value="DNA-DIRECTED RNA POLYMERASES I, II, AND III SUBUNIT RPABC2"/>
    <property type="match status" value="1"/>
</dbReference>
<sequence>MDISESEDESYNNLLKKQTKKRPRYGRVTDVNKKLRATTHELGPSCECKRFKCFEVINEDQRYEIIRQFNELGNYQDQNLYLGGLITVHSVAQRRSRKTNNEGEPHQASYSYRVKCASKDVPVCQNAFRSLHGITGRRIQTLQSQLINEGKIQKDRRGKHDNRPRRLKDSVLEHIHGHIKSLKGRKSHYSLHESNKYTYLKN</sequence>
<feature type="compositionally biased region" description="Basic residues" evidence="1">
    <location>
        <begin position="154"/>
        <end position="166"/>
    </location>
</feature>
<feature type="compositionally biased region" description="Acidic residues" evidence="1">
    <location>
        <begin position="1"/>
        <end position="10"/>
    </location>
</feature>
<reference evidence="2 3" key="1">
    <citation type="journal article" date="2019" name="Commun. Biol.">
        <title>The bagworm genome reveals a unique fibroin gene that provides high tensile strength.</title>
        <authorList>
            <person name="Kono N."/>
            <person name="Nakamura H."/>
            <person name="Ohtoshi R."/>
            <person name="Tomita M."/>
            <person name="Numata K."/>
            <person name="Arakawa K."/>
        </authorList>
    </citation>
    <scope>NUCLEOTIDE SEQUENCE [LARGE SCALE GENOMIC DNA]</scope>
</reference>
<gene>
    <name evidence="2" type="ORF">EVAR_46369_1</name>
</gene>
<evidence type="ECO:0000256" key="1">
    <source>
        <dbReference type="SAM" id="MobiDB-lite"/>
    </source>
</evidence>
<feature type="region of interest" description="Disordered" evidence="1">
    <location>
        <begin position="1"/>
        <end position="25"/>
    </location>
</feature>
<dbReference type="EMBL" id="BGZK01000660">
    <property type="protein sequence ID" value="GBP55072.1"/>
    <property type="molecule type" value="Genomic_DNA"/>
</dbReference>
<proteinExistence type="predicted"/>
<name>A0A4C1WWQ4_EUMVA</name>
<comment type="caution">
    <text evidence="2">The sequence shown here is derived from an EMBL/GenBank/DDBJ whole genome shotgun (WGS) entry which is preliminary data.</text>
</comment>
<evidence type="ECO:0000313" key="2">
    <source>
        <dbReference type="EMBL" id="GBP55072.1"/>
    </source>
</evidence>
<dbReference type="Proteomes" id="UP000299102">
    <property type="component" value="Unassembled WGS sequence"/>
</dbReference>
<accession>A0A4C1WWQ4</accession>
<evidence type="ECO:0000313" key="3">
    <source>
        <dbReference type="Proteomes" id="UP000299102"/>
    </source>
</evidence>
<dbReference type="PANTHER" id="PTHR10773:SF19">
    <property type="match status" value="1"/>
</dbReference>
<organism evidence="2 3">
    <name type="scientific">Eumeta variegata</name>
    <name type="common">Bagworm moth</name>
    <name type="synonym">Eumeta japonica</name>
    <dbReference type="NCBI Taxonomy" id="151549"/>
    <lineage>
        <taxon>Eukaryota</taxon>
        <taxon>Metazoa</taxon>
        <taxon>Ecdysozoa</taxon>
        <taxon>Arthropoda</taxon>
        <taxon>Hexapoda</taxon>
        <taxon>Insecta</taxon>
        <taxon>Pterygota</taxon>
        <taxon>Neoptera</taxon>
        <taxon>Endopterygota</taxon>
        <taxon>Lepidoptera</taxon>
        <taxon>Glossata</taxon>
        <taxon>Ditrysia</taxon>
        <taxon>Tineoidea</taxon>
        <taxon>Psychidae</taxon>
        <taxon>Oiketicinae</taxon>
        <taxon>Eumeta</taxon>
    </lineage>
</organism>
<protein>
    <submittedName>
        <fullName evidence="2">Uncharacterized protein</fullName>
    </submittedName>
</protein>
<dbReference type="OrthoDB" id="6284373at2759"/>
<dbReference type="AlphaFoldDB" id="A0A4C1WWQ4"/>